<evidence type="ECO:0000259" key="4">
    <source>
        <dbReference type="Pfam" id="PF00852"/>
    </source>
</evidence>
<organism evidence="5 6">
    <name type="scientific">Allofrancisella guangzhouensis</name>
    <dbReference type="NCBI Taxonomy" id="594679"/>
    <lineage>
        <taxon>Bacteria</taxon>
        <taxon>Pseudomonadati</taxon>
        <taxon>Pseudomonadota</taxon>
        <taxon>Gammaproteobacteria</taxon>
        <taxon>Thiotrichales</taxon>
        <taxon>Francisellaceae</taxon>
        <taxon>Allofrancisella</taxon>
    </lineage>
</organism>
<dbReference type="InterPro" id="IPR055270">
    <property type="entry name" value="Glyco_tran_10_C"/>
</dbReference>
<comment type="similarity">
    <text evidence="1">Belongs to the glycosyltransferase 10 family.</text>
</comment>
<dbReference type="PANTHER" id="PTHR11929">
    <property type="entry name" value="ALPHA- 1,3 -FUCOSYLTRANSFERASE"/>
    <property type="match status" value="1"/>
</dbReference>
<dbReference type="STRING" id="594679.SD28_06620"/>
<dbReference type="Pfam" id="PF00852">
    <property type="entry name" value="Glyco_transf_10"/>
    <property type="match status" value="1"/>
</dbReference>
<dbReference type="HOGENOM" id="CLU_056490_0_0_6"/>
<dbReference type="Gene3D" id="3.40.50.11660">
    <property type="entry name" value="Glycosyl transferase family 10, C-terminal domain"/>
    <property type="match status" value="1"/>
</dbReference>
<protein>
    <recommendedName>
        <fullName evidence="4">Fucosyltransferase C-terminal domain-containing protein</fullName>
    </recommendedName>
</protein>
<dbReference type="KEGG" id="fgu:SD28_06620"/>
<proteinExistence type="inferred from homology"/>
<keyword evidence="6" id="KW-1185">Reference proteome</keyword>
<dbReference type="AlphaFoldDB" id="A0A0A8E504"/>
<keyword evidence="2" id="KW-0328">Glycosyltransferase</keyword>
<evidence type="ECO:0000256" key="2">
    <source>
        <dbReference type="ARBA" id="ARBA00022676"/>
    </source>
</evidence>
<dbReference type="GO" id="GO:0016020">
    <property type="term" value="C:membrane"/>
    <property type="evidence" value="ECO:0007669"/>
    <property type="project" value="InterPro"/>
</dbReference>
<evidence type="ECO:0000313" key="5">
    <source>
        <dbReference type="EMBL" id="AJC49320.1"/>
    </source>
</evidence>
<keyword evidence="3" id="KW-0808">Transferase</keyword>
<sequence length="332" mass="40178">MNKGKGVLYTDYNANNKIFDLNDKNVNRDNFAYFYYKLKDVFYSKGYDLSTQDINDCLTSEFVLYHNMPKRLLNKKKLDKSYLLIVEPEVVKPENYDIKKHKYFNKIFTWNDSLIDNKKYFKINFSYLFPNTINKNIQNKEKLCTLISGNKYTKHPLELYSKRIEAIRWFEKNHPEDFDLYGMKWGKFKFYSLYFNYKYNKKFSAYYPSYNGKIESKKEVLQKYKFAICYENARDIPGYITEKIFDCFFAGCVPIYWGANNVTDYIAENCFIDKRKFKTYDELYNYMTSMSDQQYLEYLDNIEKYLNSDKIKPFTVEYFAEIISREIINDMI</sequence>
<evidence type="ECO:0000313" key="6">
    <source>
        <dbReference type="Proteomes" id="UP000031104"/>
    </source>
</evidence>
<dbReference type="SUPFAM" id="SSF53756">
    <property type="entry name" value="UDP-Glycosyltransferase/glycogen phosphorylase"/>
    <property type="match status" value="1"/>
</dbReference>
<gene>
    <name evidence="5" type="ORF">SD28_06620</name>
</gene>
<dbReference type="InterPro" id="IPR001503">
    <property type="entry name" value="Glyco_trans_10"/>
</dbReference>
<dbReference type="PANTHER" id="PTHR11929:SF194">
    <property type="entry name" value="ALPHA-(1,3)-FUCOSYLTRANSFERASE 10"/>
    <property type="match status" value="1"/>
</dbReference>
<evidence type="ECO:0000256" key="3">
    <source>
        <dbReference type="ARBA" id="ARBA00022679"/>
    </source>
</evidence>
<dbReference type="OrthoDB" id="9791032at2"/>
<name>A0A0A8E504_9GAMM</name>
<feature type="domain" description="Fucosyltransferase C-terminal" evidence="4">
    <location>
        <begin position="212"/>
        <end position="305"/>
    </location>
</feature>
<reference evidence="5 6" key="1">
    <citation type="submission" date="2014-12" db="EMBL/GenBank/DDBJ databases">
        <title>Complete genome sequence of Francisella guanzhouensis strain 08HL01032 isolated from air-conditioning system in China.</title>
        <authorList>
            <person name="Svensson D."/>
            <person name="Ohrman C."/>
            <person name="Backman S."/>
            <person name="Karlsson E."/>
            <person name="Nilsson E."/>
            <person name="Bystrom M."/>
            <person name="Larkeryd A."/>
            <person name="Stenberg P."/>
            <person name="Scholtz H.C."/>
            <person name="Forsman M."/>
            <person name="Sjodin A."/>
        </authorList>
    </citation>
    <scope>NUCLEOTIDE SEQUENCE [LARGE SCALE GENOMIC DNA]</scope>
    <source>
        <strain evidence="5 6">08HL01032</strain>
    </source>
</reference>
<dbReference type="Proteomes" id="UP000031104">
    <property type="component" value="Chromosome"/>
</dbReference>
<dbReference type="RefSeq" id="WP_039125272.1">
    <property type="nucleotide sequence ID" value="NZ_CP010427.1"/>
</dbReference>
<dbReference type="InterPro" id="IPR038577">
    <property type="entry name" value="GT10-like_C_sf"/>
</dbReference>
<dbReference type="EMBL" id="CP010427">
    <property type="protein sequence ID" value="AJC49320.1"/>
    <property type="molecule type" value="Genomic_DNA"/>
</dbReference>
<evidence type="ECO:0000256" key="1">
    <source>
        <dbReference type="ARBA" id="ARBA00008919"/>
    </source>
</evidence>
<dbReference type="GO" id="GO:0008417">
    <property type="term" value="F:fucosyltransferase activity"/>
    <property type="evidence" value="ECO:0007669"/>
    <property type="project" value="InterPro"/>
</dbReference>
<accession>A0A0A8E504</accession>